<keyword evidence="13" id="KW-0963">Cytoplasm</keyword>
<dbReference type="Pfam" id="PF00180">
    <property type="entry name" value="Iso_dh"/>
    <property type="match status" value="1"/>
</dbReference>
<protein>
    <recommendedName>
        <fullName evidence="13">3-isopropylmalate dehydrogenase</fullName>
        <ecNumber evidence="13">1.1.1.85</ecNumber>
    </recommendedName>
    <alternativeName>
        <fullName evidence="13">3-IPM-DH</fullName>
    </alternativeName>
    <alternativeName>
        <fullName evidence="13">Beta-IPM dehydrogenase</fullName>
        <shortName evidence="13">IMDH</shortName>
    </alternativeName>
</protein>
<evidence type="ECO:0000256" key="3">
    <source>
        <dbReference type="ARBA" id="ARBA00004762"/>
    </source>
</evidence>
<dbReference type="PROSITE" id="PS00470">
    <property type="entry name" value="IDH_IMDH"/>
    <property type="match status" value="1"/>
</dbReference>
<feature type="site" description="Important for catalysis" evidence="13">
    <location>
        <position position="143"/>
    </location>
</feature>
<comment type="caution">
    <text evidence="16">The sequence shown here is derived from an EMBL/GenBank/DDBJ whole genome shotgun (WGS) entry which is preliminary data.</text>
</comment>
<feature type="binding site" evidence="13">
    <location>
        <position position="232"/>
    </location>
    <ligand>
        <name>substrate</name>
    </ligand>
</feature>
<feature type="binding site" evidence="13">
    <location>
        <position position="108"/>
    </location>
    <ligand>
        <name>substrate</name>
    </ligand>
</feature>
<evidence type="ECO:0000256" key="13">
    <source>
        <dbReference type="HAMAP-Rule" id="MF_01033"/>
    </source>
</evidence>
<dbReference type="InterPro" id="IPR024084">
    <property type="entry name" value="IsoPropMal-DH-like_dom"/>
</dbReference>
<evidence type="ECO:0000256" key="2">
    <source>
        <dbReference type="ARBA" id="ARBA00001936"/>
    </source>
</evidence>
<keyword evidence="7 13" id="KW-0028">Amino-acid biosynthesis</keyword>
<reference evidence="17" key="1">
    <citation type="journal article" date="2019" name="Int. J. Syst. Evol. Microbiol.">
        <title>The Global Catalogue of Microorganisms (GCM) 10K type strain sequencing project: providing services to taxonomists for standard genome sequencing and annotation.</title>
        <authorList>
            <consortium name="The Broad Institute Genomics Platform"/>
            <consortium name="The Broad Institute Genome Sequencing Center for Infectious Disease"/>
            <person name="Wu L."/>
            <person name="Ma J."/>
        </authorList>
    </citation>
    <scope>NUCLEOTIDE SEQUENCE [LARGE SCALE GENOMIC DNA]</scope>
    <source>
        <strain evidence="17">CGMCC 1.13681</strain>
    </source>
</reference>
<comment type="similarity">
    <text evidence="4 13">Belongs to the isocitrate and isopropylmalate dehydrogenases family. LeuB type 1 subfamily.</text>
</comment>
<organism evidence="16 17">
    <name type="scientific">Streptomyces polyrhachis</name>
    <dbReference type="NCBI Taxonomy" id="1282885"/>
    <lineage>
        <taxon>Bacteria</taxon>
        <taxon>Bacillati</taxon>
        <taxon>Actinomycetota</taxon>
        <taxon>Actinomycetes</taxon>
        <taxon>Kitasatosporales</taxon>
        <taxon>Streptomycetaceae</taxon>
        <taxon>Streptomyces</taxon>
    </lineage>
</organism>
<evidence type="ECO:0000256" key="9">
    <source>
        <dbReference type="ARBA" id="ARBA00022842"/>
    </source>
</evidence>
<keyword evidence="6 13" id="KW-0432">Leucine biosynthesis</keyword>
<keyword evidence="10 13" id="KW-0560">Oxidoreductase</keyword>
<comment type="catalytic activity">
    <reaction evidence="1 13 14">
        <text>(2R,3S)-3-isopropylmalate + NAD(+) = 4-methyl-2-oxopentanoate + CO2 + NADH</text>
        <dbReference type="Rhea" id="RHEA:32271"/>
        <dbReference type="ChEBI" id="CHEBI:16526"/>
        <dbReference type="ChEBI" id="CHEBI:17865"/>
        <dbReference type="ChEBI" id="CHEBI:35121"/>
        <dbReference type="ChEBI" id="CHEBI:57540"/>
        <dbReference type="ChEBI" id="CHEBI:57945"/>
        <dbReference type="EC" id="1.1.1.85"/>
    </reaction>
</comment>
<dbReference type="NCBIfam" id="TIGR00169">
    <property type="entry name" value="leuB"/>
    <property type="match status" value="1"/>
</dbReference>
<evidence type="ECO:0000313" key="17">
    <source>
        <dbReference type="Proteomes" id="UP001596413"/>
    </source>
</evidence>
<feature type="site" description="Important for catalysis" evidence="13">
    <location>
        <position position="200"/>
    </location>
</feature>
<evidence type="ECO:0000313" key="16">
    <source>
        <dbReference type="EMBL" id="MFC7220909.1"/>
    </source>
</evidence>
<name>A0ABW2GL96_9ACTN</name>
<dbReference type="InterPro" id="IPR004429">
    <property type="entry name" value="Isopropylmalate_DH"/>
</dbReference>
<keyword evidence="13" id="KW-0464">Manganese</keyword>
<comment type="cofactor">
    <cofactor evidence="2">
        <name>Mn(2+)</name>
        <dbReference type="ChEBI" id="CHEBI:29035"/>
    </cofactor>
</comment>
<proteinExistence type="inferred from homology"/>
<evidence type="ECO:0000256" key="12">
    <source>
        <dbReference type="ARBA" id="ARBA00023304"/>
    </source>
</evidence>
<evidence type="ECO:0000256" key="14">
    <source>
        <dbReference type="RuleBase" id="RU004445"/>
    </source>
</evidence>
<comment type="cofactor">
    <cofactor evidence="13 14">
        <name>Mg(2+)</name>
        <dbReference type="ChEBI" id="CHEBI:18420"/>
    </cofactor>
    <cofactor evidence="13 14">
        <name>Mn(2+)</name>
        <dbReference type="ChEBI" id="CHEBI:29035"/>
    </cofactor>
    <text evidence="13 14">Binds 1 Mg(2+) or Mn(2+) ion per subunit.</text>
</comment>
<dbReference type="RefSeq" id="WP_386417904.1">
    <property type="nucleotide sequence ID" value="NZ_JBHSZO010000044.1"/>
</dbReference>
<dbReference type="EC" id="1.1.1.85" evidence="13"/>
<keyword evidence="8 13" id="KW-0479">Metal-binding</keyword>
<evidence type="ECO:0000256" key="10">
    <source>
        <dbReference type="ARBA" id="ARBA00023002"/>
    </source>
</evidence>
<feature type="binding site" evidence="13">
    <location>
        <begin position="295"/>
        <end position="307"/>
    </location>
    <ligand>
        <name>NAD(+)</name>
        <dbReference type="ChEBI" id="CHEBI:57540"/>
    </ligand>
</feature>
<dbReference type="PANTHER" id="PTHR42979:SF1">
    <property type="entry name" value="3-ISOPROPYLMALATE DEHYDROGENASE"/>
    <property type="match status" value="1"/>
</dbReference>
<feature type="domain" description="Isopropylmalate dehydrogenase-like" evidence="15">
    <location>
        <begin position="5"/>
        <end position="366"/>
    </location>
</feature>
<feature type="binding site" evidence="13">
    <location>
        <position position="136"/>
    </location>
    <ligand>
        <name>substrate</name>
    </ligand>
</feature>
<feature type="binding site" evidence="13">
    <location>
        <position position="260"/>
    </location>
    <ligand>
        <name>Mg(2+)</name>
        <dbReference type="ChEBI" id="CHEBI:18420"/>
    </ligand>
</feature>
<evidence type="ECO:0000256" key="6">
    <source>
        <dbReference type="ARBA" id="ARBA00022430"/>
    </source>
</evidence>
<evidence type="ECO:0000256" key="7">
    <source>
        <dbReference type="ARBA" id="ARBA00022605"/>
    </source>
</evidence>
<feature type="binding site" evidence="13">
    <location>
        <position position="256"/>
    </location>
    <ligand>
        <name>Mg(2+)</name>
        <dbReference type="ChEBI" id="CHEBI:18420"/>
    </ligand>
</feature>
<sequence>MTNATIMILPGDGVGPEVTAQALNVLRAVEERFGRTFTIRSRLVGLDAIEAEGTAISDDTFEECAQSDAILFGAVGSLPAGERRSGGPRPEQALFRLRKEFGFFANLRPIRPSESMYGASSLKPEHLKGTDMVFVRELSAGLYYGHMESIPGKPSEIRHTGRDTEAVDTLLYTEAEIERVVRAAFEIAAGRRGKVTSVDKANVLSSSVLWRRVVDRVAREHPAVAYEHMLVDTCAMRLVRTPADFDVVVTENLFGDILTDEASMLTGSIGMLPSASLGVRRTQGGMFGLYEPVHGSAPDIAGRNEANPIGAILSAALLLRHSLGLGKEAGAVEEAVEEVVRAGYRTVDVHESGATVVGTQEMGRRVVDALLQRDGVRA</sequence>
<dbReference type="PANTHER" id="PTHR42979">
    <property type="entry name" value="3-ISOPROPYLMALATE DEHYDROGENASE"/>
    <property type="match status" value="1"/>
</dbReference>
<dbReference type="SUPFAM" id="SSF53659">
    <property type="entry name" value="Isocitrate/Isopropylmalate dehydrogenase-like"/>
    <property type="match status" value="1"/>
</dbReference>
<dbReference type="Gene3D" id="3.40.718.10">
    <property type="entry name" value="Isopropylmalate Dehydrogenase"/>
    <property type="match status" value="1"/>
</dbReference>
<evidence type="ECO:0000259" key="15">
    <source>
        <dbReference type="SMART" id="SM01329"/>
    </source>
</evidence>
<accession>A0ABW2GL96</accession>
<comment type="function">
    <text evidence="13 14">Catalyzes the oxidation of 3-carboxy-2-hydroxy-4-methylpentanoate (3-isopropylmalate) to 3-carboxy-4-methyl-2-oxopentanoate. The product decarboxylates to 4-methyl-2 oxopentanoate.</text>
</comment>
<comment type="caution">
    <text evidence="13">Lacks conserved residue(s) required for the propagation of feature annotation.</text>
</comment>
<dbReference type="InterPro" id="IPR019818">
    <property type="entry name" value="IsoCit/isopropylmalate_DH_CS"/>
</dbReference>
<comment type="pathway">
    <text evidence="3 13 14">Amino-acid biosynthesis; L-leucine biosynthesis; L-leucine from 3-methyl-2-oxobutanoate: step 3/4.</text>
</comment>
<feature type="binding site" evidence="13">
    <location>
        <position position="98"/>
    </location>
    <ligand>
        <name>substrate</name>
    </ligand>
</feature>
<comment type="subunit">
    <text evidence="5 13 14">Homodimer.</text>
</comment>
<keyword evidence="12 13" id="KW-0100">Branched-chain amino acid biosynthesis</keyword>
<gene>
    <name evidence="13 16" type="primary">leuB</name>
    <name evidence="16" type="ORF">ACFQLX_22515</name>
</gene>
<comment type="subcellular location">
    <subcellularLocation>
        <location evidence="13">Cytoplasm</location>
    </subcellularLocation>
</comment>
<evidence type="ECO:0000256" key="11">
    <source>
        <dbReference type="ARBA" id="ARBA00023027"/>
    </source>
</evidence>
<dbReference type="Proteomes" id="UP001596413">
    <property type="component" value="Unassembled WGS sequence"/>
</dbReference>
<keyword evidence="17" id="KW-1185">Reference proteome</keyword>
<evidence type="ECO:0000256" key="8">
    <source>
        <dbReference type="ARBA" id="ARBA00022723"/>
    </source>
</evidence>
<dbReference type="GO" id="GO:0003862">
    <property type="term" value="F:3-isopropylmalate dehydrogenase activity"/>
    <property type="evidence" value="ECO:0007669"/>
    <property type="project" value="UniProtKB-EC"/>
</dbReference>
<evidence type="ECO:0000256" key="4">
    <source>
        <dbReference type="ARBA" id="ARBA00008319"/>
    </source>
</evidence>
<feature type="binding site" evidence="13">
    <location>
        <position position="232"/>
    </location>
    <ligand>
        <name>Mg(2+)</name>
        <dbReference type="ChEBI" id="CHEBI:18420"/>
    </ligand>
</feature>
<dbReference type="EMBL" id="JBHSZO010000044">
    <property type="protein sequence ID" value="MFC7220909.1"/>
    <property type="molecule type" value="Genomic_DNA"/>
</dbReference>
<evidence type="ECO:0000256" key="5">
    <source>
        <dbReference type="ARBA" id="ARBA00011738"/>
    </source>
</evidence>
<dbReference type="SMART" id="SM01329">
    <property type="entry name" value="Iso_dh"/>
    <property type="match status" value="1"/>
</dbReference>
<dbReference type="HAMAP" id="MF_01033">
    <property type="entry name" value="LeuB_type1"/>
    <property type="match status" value="1"/>
</dbReference>
<evidence type="ECO:0000256" key="1">
    <source>
        <dbReference type="ARBA" id="ARBA00000624"/>
    </source>
</evidence>
<keyword evidence="11 13" id="KW-0520">NAD</keyword>
<keyword evidence="9 13" id="KW-0460">Magnesium</keyword>